<dbReference type="EMBL" id="MLJW01002391">
    <property type="protein sequence ID" value="OIQ74767.1"/>
    <property type="molecule type" value="Genomic_DNA"/>
</dbReference>
<protein>
    <submittedName>
        <fullName evidence="4">Bifunctional protein PutA</fullName>
    </submittedName>
</protein>
<proteinExistence type="predicted"/>
<gene>
    <name evidence="4" type="primary">putA_4</name>
    <name evidence="4" type="ORF">GALL_435760</name>
</gene>
<sequence length="420" mass="44559">MQDDIAPRLVEMLRGAMAELRIGRPDRLDSDVGPVISAEAREGIERHISVMRARGCTVHAATLPEDSRHGTFVAPTLIEIDSLEALEREVFGPVLHVLRYRQDKLDSMVDAVNALGYALTFGIHSRIDETIARVGARISAGNVYVNRNIIGAVVGVQPFGGMGLSGTGPKAGGPLYLYRLLQADAASSNPALRALSVSSACQAVASDAEQRAKQPALQALQCLVEALQSGALSQLDVWQDRRDVAQALAACQSYQQCSVLGVVFNLPGPTGETNRYQLLPRGVVWAAPQSALGLLHQMAAALASGNACQVTLPTVGSAAISRLLAALPEPVSRFVQASQSEQLLDEQTWGALLFEGDADELQRLSQRVVQRPGALVRLENQTPAQLAAGVCYDLGALMHEQSISTNTAAAGGNAQLMTMG</sequence>
<reference evidence="4" key="1">
    <citation type="submission" date="2016-10" db="EMBL/GenBank/DDBJ databases">
        <title>Sequence of Gallionella enrichment culture.</title>
        <authorList>
            <person name="Poehlein A."/>
            <person name="Muehling M."/>
            <person name="Daniel R."/>
        </authorList>
    </citation>
    <scope>NUCLEOTIDE SEQUENCE</scope>
</reference>
<dbReference type="Pfam" id="PF00171">
    <property type="entry name" value="Aldedh"/>
    <property type="match status" value="1"/>
</dbReference>
<accession>A0A1J5Q460</accession>
<dbReference type="InterPro" id="IPR050485">
    <property type="entry name" value="Proline_metab_enzyme"/>
</dbReference>
<keyword evidence="2" id="KW-0520">NAD</keyword>
<organism evidence="4">
    <name type="scientific">mine drainage metagenome</name>
    <dbReference type="NCBI Taxonomy" id="410659"/>
    <lineage>
        <taxon>unclassified sequences</taxon>
        <taxon>metagenomes</taxon>
        <taxon>ecological metagenomes</taxon>
    </lineage>
</organism>
<dbReference type="InterPro" id="IPR016163">
    <property type="entry name" value="Ald_DH_C"/>
</dbReference>
<evidence type="ECO:0000259" key="3">
    <source>
        <dbReference type="Pfam" id="PF00171"/>
    </source>
</evidence>
<dbReference type="AlphaFoldDB" id="A0A1J5Q460"/>
<feature type="domain" description="Aldehyde dehydrogenase" evidence="3">
    <location>
        <begin position="2"/>
        <end position="179"/>
    </location>
</feature>
<dbReference type="PANTHER" id="PTHR42862:SF1">
    <property type="entry name" value="DELTA-1-PYRROLINE-5-CARBOXYLATE DEHYDROGENASE 2, ISOFORM A-RELATED"/>
    <property type="match status" value="1"/>
</dbReference>
<keyword evidence="1" id="KW-0560">Oxidoreductase</keyword>
<dbReference type="SUPFAM" id="SSF53720">
    <property type="entry name" value="ALDH-like"/>
    <property type="match status" value="1"/>
</dbReference>
<dbReference type="GO" id="GO:0010133">
    <property type="term" value="P:L-proline catabolic process to L-glutamate"/>
    <property type="evidence" value="ECO:0007669"/>
    <property type="project" value="TreeGrafter"/>
</dbReference>
<comment type="caution">
    <text evidence="4">The sequence shown here is derived from an EMBL/GenBank/DDBJ whole genome shotgun (WGS) entry which is preliminary data.</text>
</comment>
<dbReference type="GO" id="GO:0003842">
    <property type="term" value="F:L-glutamate gamma-semialdehyde dehydrogenase activity"/>
    <property type="evidence" value="ECO:0007669"/>
    <property type="project" value="TreeGrafter"/>
</dbReference>
<dbReference type="GO" id="GO:0009898">
    <property type="term" value="C:cytoplasmic side of plasma membrane"/>
    <property type="evidence" value="ECO:0007669"/>
    <property type="project" value="TreeGrafter"/>
</dbReference>
<dbReference type="PANTHER" id="PTHR42862">
    <property type="entry name" value="DELTA-1-PYRROLINE-5-CARBOXYLATE DEHYDROGENASE 1, ISOFORM A-RELATED"/>
    <property type="match status" value="1"/>
</dbReference>
<dbReference type="InterPro" id="IPR015590">
    <property type="entry name" value="Aldehyde_DH_dom"/>
</dbReference>
<dbReference type="Gene3D" id="3.40.605.10">
    <property type="entry name" value="Aldehyde Dehydrogenase, Chain A, domain 1"/>
    <property type="match status" value="1"/>
</dbReference>
<dbReference type="InterPro" id="IPR016162">
    <property type="entry name" value="Ald_DH_N"/>
</dbReference>
<evidence type="ECO:0000313" key="4">
    <source>
        <dbReference type="EMBL" id="OIQ74767.1"/>
    </source>
</evidence>
<evidence type="ECO:0000256" key="1">
    <source>
        <dbReference type="ARBA" id="ARBA00023002"/>
    </source>
</evidence>
<evidence type="ECO:0000256" key="2">
    <source>
        <dbReference type="ARBA" id="ARBA00023027"/>
    </source>
</evidence>
<dbReference type="InterPro" id="IPR016161">
    <property type="entry name" value="Ald_DH/histidinol_DH"/>
</dbReference>
<dbReference type="Gene3D" id="3.40.309.10">
    <property type="entry name" value="Aldehyde Dehydrogenase, Chain A, domain 2"/>
    <property type="match status" value="1"/>
</dbReference>
<name>A0A1J5Q460_9ZZZZ</name>